<sequence length="105" mass="12032">IEPVGLHVWGELLTRLLNLSTAADHFCRDGCTSLNSSFYFISSQRKSWEDSRQDCKDRGADLVIVNGKEEQEFINSLKQILWIGLTDRDGEERWKWVDGSVLNST</sequence>
<name>A0ACB8VAT5_9TELE</name>
<keyword evidence="2" id="KW-1185">Reference proteome</keyword>
<organism evidence="1 2">
    <name type="scientific">Scortum barcoo</name>
    <name type="common">barcoo grunter</name>
    <dbReference type="NCBI Taxonomy" id="214431"/>
    <lineage>
        <taxon>Eukaryota</taxon>
        <taxon>Metazoa</taxon>
        <taxon>Chordata</taxon>
        <taxon>Craniata</taxon>
        <taxon>Vertebrata</taxon>
        <taxon>Euteleostomi</taxon>
        <taxon>Actinopterygii</taxon>
        <taxon>Neopterygii</taxon>
        <taxon>Teleostei</taxon>
        <taxon>Neoteleostei</taxon>
        <taxon>Acanthomorphata</taxon>
        <taxon>Eupercaria</taxon>
        <taxon>Centrarchiformes</taxon>
        <taxon>Terapontoidei</taxon>
        <taxon>Terapontidae</taxon>
        <taxon>Scortum</taxon>
    </lineage>
</organism>
<gene>
    <name evidence="1" type="ORF">L3Q82_019352</name>
</gene>
<accession>A0ACB8VAT5</accession>
<evidence type="ECO:0000313" key="1">
    <source>
        <dbReference type="EMBL" id="KAI3352775.1"/>
    </source>
</evidence>
<comment type="caution">
    <text evidence="1">The sequence shown here is derived from an EMBL/GenBank/DDBJ whole genome shotgun (WGS) entry which is preliminary data.</text>
</comment>
<reference evidence="1" key="1">
    <citation type="submission" date="2022-04" db="EMBL/GenBank/DDBJ databases">
        <title>Jade perch genome.</title>
        <authorList>
            <person name="Chao B."/>
        </authorList>
    </citation>
    <scope>NUCLEOTIDE SEQUENCE</scope>
    <source>
        <strain evidence="1">CB-2022</strain>
    </source>
</reference>
<protein>
    <submittedName>
        <fullName evidence="1">Uncharacterized protein</fullName>
    </submittedName>
</protein>
<proteinExistence type="predicted"/>
<feature type="non-terminal residue" evidence="1">
    <location>
        <position position="105"/>
    </location>
</feature>
<feature type="non-terminal residue" evidence="1">
    <location>
        <position position="1"/>
    </location>
</feature>
<evidence type="ECO:0000313" key="2">
    <source>
        <dbReference type="Proteomes" id="UP000831701"/>
    </source>
</evidence>
<dbReference type="EMBL" id="CM041553">
    <property type="protein sequence ID" value="KAI3352775.1"/>
    <property type="molecule type" value="Genomic_DNA"/>
</dbReference>
<dbReference type="Proteomes" id="UP000831701">
    <property type="component" value="Chromosome 23"/>
</dbReference>